<dbReference type="Proteomes" id="UP000429523">
    <property type="component" value="Unassembled WGS sequence"/>
</dbReference>
<gene>
    <name evidence="1" type="ORF">PF009_g22882</name>
</gene>
<name>A0A6A3E7I3_9STRA</name>
<evidence type="ECO:0000313" key="2">
    <source>
        <dbReference type="Proteomes" id="UP000429523"/>
    </source>
</evidence>
<dbReference type="EMBL" id="QXGF01001944">
    <property type="protein sequence ID" value="KAE8926940.1"/>
    <property type="molecule type" value="Genomic_DNA"/>
</dbReference>
<accession>A0A6A3E7I3</accession>
<protein>
    <submittedName>
        <fullName evidence="1">Uncharacterized protein</fullName>
    </submittedName>
</protein>
<proteinExistence type="predicted"/>
<organism evidence="1 2">
    <name type="scientific">Phytophthora fragariae</name>
    <dbReference type="NCBI Taxonomy" id="53985"/>
    <lineage>
        <taxon>Eukaryota</taxon>
        <taxon>Sar</taxon>
        <taxon>Stramenopiles</taxon>
        <taxon>Oomycota</taxon>
        <taxon>Peronosporomycetes</taxon>
        <taxon>Peronosporales</taxon>
        <taxon>Peronosporaceae</taxon>
        <taxon>Phytophthora</taxon>
    </lineage>
</organism>
<reference evidence="1 2" key="1">
    <citation type="submission" date="2018-08" db="EMBL/GenBank/DDBJ databases">
        <title>Genomic investigation of the strawberry pathogen Phytophthora fragariae indicates pathogenicity is determined by transcriptional variation in three key races.</title>
        <authorList>
            <person name="Adams T.M."/>
            <person name="Armitage A.D."/>
            <person name="Sobczyk M.K."/>
            <person name="Bates H.J."/>
            <person name="Dunwell J.M."/>
            <person name="Nellist C.F."/>
            <person name="Harrison R.J."/>
        </authorList>
    </citation>
    <scope>NUCLEOTIDE SEQUENCE [LARGE SCALE GENOMIC DNA]</scope>
    <source>
        <strain evidence="1 2">NOV-9</strain>
    </source>
</reference>
<evidence type="ECO:0000313" key="1">
    <source>
        <dbReference type="EMBL" id="KAE8926940.1"/>
    </source>
</evidence>
<comment type="caution">
    <text evidence="1">The sequence shown here is derived from an EMBL/GenBank/DDBJ whole genome shotgun (WGS) entry which is preliminary data.</text>
</comment>
<sequence>MQTLAKVSVKIGGINRTSRTSVRVEDAEFRFDPEGSFDDLYARAEERIVAALAAFDIRTLRPDTNLYAKPSQGATQQGWVALTESNWTAIVATVRTNFQRRRKNTGPLCLELFSFAVRENHAGDATRRRATRNRIQQAAEDIDEFLAERPNVQVGVIARTHWEMTQARQPAGTAVAVPETTTFRQMQHLDAVGAANPPEDRDEAVFQTIPVRMNGSTELQLTFNVQGLRAILGLPSHNAMGSGIFSAFVPPPEPEEGIEDVDHQED</sequence>
<dbReference type="AlphaFoldDB" id="A0A6A3E7I3"/>